<evidence type="ECO:0000256" key="1">
    <source>
        <dbReference type="ARBA" id="ARBA00022737"/>
    </source>
</evidence>
<sequence>MPPNKTVRGHRYSKNMNTTNTFYHLLCDNHPLLAKLEKAVARCTLTDAVWRLKKLLSYHHVLPEEGLDYTRLYALLKKDFQGYDLQEEDFSSMHLEGFNFAGAKLQGTKFYGAKLSRANFTRANLREAKCNQSQMQYALLEEAELCGADFTRADLSHAILIDADLTHADFSGATLSHATCTRVKAKQATFDYAVLTDSIWNEANLEGACLQEVEATKANFTEAILRHAAVHYAVLNQAILTDAQCSYSDWFGANLQEATLGDANFSFSKLHTVNVEDAYLRNCNCEGASFGKRLRYNGKTNIDYNNHDLISMVLLSRAHTTQQKQFALYIRHETDLCWPGFTKLLLRQSTDMAAWVKEALGSVDSLRAFVQDYEARFQQWLSEEKLSVDLSDINSDLHHLMNEEIEKHPSLKKEELYWFLRGVLTAFCQQPGAAISEEQHADVLDHLRVLTNQ</sequence>
<reference evidence="3" key="1">
    <citation type="submission" date="2018-12" db="EMBL/GenBank/DDBJ databases">
        <title>Tengunoibacter tsumagoiensis gen. nov., sp. nov., Dictyobacter kobayashii sp. nov., D. alpinus sp. nov., and D. joshuensis sp. nov. and description of Dictyobacteraceae fam. nov. within the order Ktedonobacterales isolated from Tengu-no-mugimeshi.</title>
        <authorList>
            <person name="Wang C.M."/>
            <person name="Zheng Y."/>
            <person name="Sakai Y."/>
            <person name="Toyoda A."/>
            <person name="Minakuchi Y."/>
            <person name="Abe K."/>
            <person name="Yokota A."/>
            <person name="Yabe S."/>
        </authorList>
    </citation>
    <scope>NUCLEOTIDE SEQUENCE [LARGE SCALE GENOMIC DNA]</scope>
    <source>
        <strain evidence="3">Uno16</strain>
    </source>
</reference>
<dbReference type="SUPFAM" id="SSF141571">
    <property type="entry name" value="Pentapeptide repeat-like"/>
    <property type="match status" value="1"/>
</dbReference>
<dbReference type="PANTHER" id="PTHR47485">
    <property type="entry name" value="THYLAKOID LUMENAL 17.4 KDA PROTEIN, CHLOROPLASTIC"/>
    <property type="match status" value="1"/>
</dbReference>
<organism evidence="2 3">
    <name type="scientific">Dictyobacter alpinus</name>
    <dbReference type="NCBI Taxonomy" id="2014873"/>
    <lineage>
        <taxon>Bacteria</taxon>
        <taxon>Bacillati</taxon>
        <taxon>Chloroflexota</taxon>
        <taxon>Ktedonobacteria</taxon>
        <taxon>Ktedonobacterales</taxon>
        <taxon>Dictyobacteraceae</taxon>
        <taxon>Dictyobacter</taxon>
    </lineage>
</organism>
<dbReference type="InterPro" id="IPR001646">
    <property type="entry name" value="5peptide_repeat"/>
</dbReference>
<protein>
    <recommendedName>
        <fullName evidence="4">Pentapeptide repeat-containing protein</fullName>
    </recommendedName>
</protein>
<dbReference type="AlphaFoldDB" id="A0A402BKY5"/>
<dbReference type="Gene3D" id="2.160.20.80">
    <property type="entry name" value="E3 ubiquitin-protein ligase SopA"/>
    <property type="match status" value="2"/>
</dbReference>
<evidence type="ECO:0000313" key="3">
    <source>
        <dbReference type="Proteomes" id="UP000287171"/>
    </source>
</evidence>
<dbReference type="RefSeq" id="WP_161982711.1">
    <property type="nucleotide sequence ID" value="NZ_BIFT01000003.1"/>
</dbReference>
<dbReference type="PANTHER" id="PTHR47485:SF1">
    <property type="entry name" value="THYLAKOID LUMENAL 17.4 KDA PROTEIN, CHLOROPLASTIC"/>
    <property type="match status" value="1"/>
</dbReference>
<dbReference type="Proteomes" id="UP000287171">
    <property type="component" value="Unassembled WGS sequence"/>
</dbReference>
<gene>
    <name evidence="2" type="ORF">KDA_74700</name>
</gene>
<comment type="caution">
    <text evidence="2">The sequence shown here is derived from an EMBL/GenBank/DDBJ whole genome shotgun (WGS) entry which is preliminary data.</text>
</comment>
<accession>A0A402BKY5</accession>
<name>A0A402BKY5_9CHLR</name>
<dbReference type="EMBL" id="BIFT01000003">
    <property type="protein sequence ID" value="GCE31986.1"/>
    <property type="molecule type" value="Genomic_DNA"/>
</dbReference>
<dbReference type="Pfam" id="PF00805">
    <property type="entry name" value="Pentapeptide"/>
    <property type="match status" value="4"/>
</dbReference>
<proteinExistence type="predicted"/>
<evidence type="ECO:0000313" key="2">
    <source>
        <dbReference type="EMBL" id="GCE31986.1"/>
    </source>
</evidence>
<evidence type="ECO:0008006" key="4">
    <source>
        <dbReference type="Google" id="ProtNLM"/>
    </source>
</evidence>
<keyword evidence="1" id="KW-0677">Repeat</keyword>
<keyword evidence="3" id="KW-1185">Reference proteome</keyword>